<dbReference type="GO" id="GO:0030151">
    <property type="term" value="F:molybdenum ion binding"/>
    <property type="evidence" value="ECO:0007669"/>
    <property type="project" value="InterPro"/>
</dbReference>
<dbReference type="Pfam" id="PF00111">
    <property type="entry name" value="Fer2"/>
    <property type="match status" value="1"/>
</dbReference>
<gene>
    <name evidence="3" type="ORF">O970_02625</name>
</gene>
<dbReference type="CDD" id="cd00207">
    <property type="entry name" value="fer2"/>
    <property type="match status" value="1"/>
</dbReference>
<dbReference type="InterPro" id="IPR005302">
    <property type="entry name" value="MoCF_Sase_C"/>
</dbReference>
<dbReference type="Proteomes" id="UP000506160">
    <property type="component" value="Unassembled WGS sequence"/>
</dbReference>
<dbReference type="InterPro" id="IPR001041">
    <property type="entry name" value="2Fe-2S_ferredoxin-type"/>
</dbReference>
<dbReference type="Pfam" id="PF03476">
    <property type="entry name" value="MOSC_N"/>
    <property type="match status" value="1"/>
</dbReference>
<dbReference type="EMBL" id="AWGA01000024">
    <property type="protein sequence ID" value="TEA27660.1"/>
    <property type="molecule type" value="Genomic_DNA"/>
</dbReference>
<dbReference type="PANTHER" id="PTHR14237:SF19">
    <property type="entry name" value="MITOCHONDRIAL AMIDOXIME REDUCING COMPONENT 1"/>
    <property type="match status" value="1"/>
</dbReference>
<dbReference type="PROSITE" id="PS51085">
    <property type="entry name" value="2FE2S_FER_2"/>
    <property type="match status" value="1"/>
</dbReference>
<dbReference type="SUPFAM" id="SSF54292">
    <property type="entry name" value="2Fe-2S ferredoxin-like"/>
    <property type="match status" value="1"/>
</dbReference>
<dbReference type="SUPFAM" id="SSF50800">
    <property type="entry name" value="PK beta-barrel domain-like"/>
    <property type="match status" value="1"/>
</dbReference>
<protein>
    <submittedName>
        <fullName evidence="3">MOSC domain-containing protein</fullName>
    </submittedName>
</protein>
<feature type="domain" description="2Fe-2S ferredoxin-type" evidence="1">
    <location>
        <begin position="290"/>
        <end position="369"/>
    </location>
</feature>
<dbReference type="GO" id="GO:0051536">
    <property type="term" value="F:iron-sulfur cluster binding"/>
    <property type="evidence" value="ECO:0007669"/>
    <property type="project" value="InterPro"/>
</dbReference>
<dbReference type="AlphaFoldDB" id="A0AB94IDW8"/>
<evidence type="ECO:0000259" key="1">
    <source>
        <dbReference type="PROSITE" id="PS51085"/>
    </source>
</evidence>
<dbReference type="GO" id="GO:0003824">
    <property type="term" value="F:catalytic activity"/>
    <property type="evidence" value="ECO:0007669"/>
    <property type="project" value="InterPro"/>
</dbReference>
<dbReference type="Gene3D" id="3.10.20.30">
    <property type="match status" value="1"/>
</dbReference>
<feature type="domain" description="MOSC" evidence="2">
    <location>
        <begin position="113"/>
        <end position="264"/>
    </location>
</feature>
<dbReference type="InterPro" id="IPR005303">
    <property type="entry name" value="MOCOS_middle"/>
</dbReference>
<sequence>MTMTLSQLSIYPIKSMQGLNLMQAKVNESGFEFDRQFMLSQLDGTFITARQYPQLLLLTPKLTHTGLIVTAPNKSAIVVNYNEFSSQLELTNVWGNYFYSHIASINVNRWFSDYLQRDVQLRWLGHASTRRVKHYPTLPLSFADGYPYLLLNRSSFDEVDRRCRQSLAISQFRGNIIIDGAPAFAEDSWKTIKIGKIIFEVTKPCSRCVLTTVNVKTAQPEPNKEPLSVLSTFRRDEQGEIDFGINMVALNEGILHVGDKVELLATKPAKPYIIKTETAPIKTPQGQPSQPITIEYHQQAFIGNTEQTLLEQLEHHNISIPYSCRVGLCGKCRIRLIAGKIKPLTSNAIQSNQQILACSCIPEGDIKID</sequence>
<keyword evidence="4" id="KW-1185">Reference proteome</keyword>
<evidence type="ECO:0000313" key="4">
    <source>
        <dbReference type="Proteomes" id="UP000506160"/>
    </source>
</evidence>
<accession>A0AB94IDW8</accession>
<name>A0AB94IDW8_9GAMM</name>
<evidence type="ECO:0000259" key="2">
    <source>
        <dbReference type="PROSITE" id="PS51340"/>
    </source>
</evidence>
<evidence type="ECO:0000313" key="3">
    <source>
        <dbReference type="EMBL" id="TEA27660.1"/>
    </source>
</evidence>
<reference evidence="3 4" key="1">
    <citation type="journal article" date="2014" name="Appl. Environ. Microbiol.">
        <title>Genomic features of a bumble bee symbiont reflect its host environment.</title>
        <authorList>
            <person name="Martinson V.G."/>
            <person name="Magoc T."/>
            <person name="Koch H."/>
            <person name="Salzberg S.L."/>
            <person name="Moran N.A."/>
        </authorList>
    </citation>
    <scope>NUCLEOTIDE SEQUENCE [LARGE SCALE GENOMIC DNA]</scope>
    <source>
        <strain evidence="3 4">Bimp</strain>
    </source>
</reference>
<organism evidence="3 4">
    <name type="scientific">Candidatus Schmidhempelia bombi str. Bimp</name>
    <dbReference type="NCBI Taxonomy" id="1387197"/>
    <lineage>
        <taxon>Bacteria</taxon>
        <taxon>Pseudomonadati</taxon>
        <taxon>Pseudomonadota</taxon>
        <taxon>Gammaproteobacteria</taxon>
        <taxon>Orbales</taxon>
        <taxon>Orbaceae</taxon>
        <taxon>Candidatus Schmidhempelia</taxon>
    </lineage>
</organism>
<dbReference type="GO" id="GO:0030170">
    <property type="term" value="F:pyridoxal phosphate binding"/>
    <property type="evidence" value="ECO:0007669"/>
    <property type="project" value="InterPro"/>
</dbReference>
<dbReference type="SUPFAM" id="SSF141673">
    <property type="entry name" value="MOSC N-terminal domain-like"/>
    <property type="match status" value="1"/>
</dbReference>
<dbReference type="InterPro" id="IPR011037">
    <property type="entry name" value="Pyrv_Knase-like_insert_dom_sf"/>
</dbReference>
<dbReference type="InterPro" id="IPR012675">
    <property type="entry name" value="Beta-grasp_dom_sf"/>
</dbReference>
<dbReference type="PANTHER" id="PTHR14237">
    <property type="entry name" value="MOLYBDOPTERIN COFACTOR SULFURASE MOSC"/>
    <property type="match status" value="1"/>
</dbReference>
<dbReference type="InterPro" id="IPR036010">
    <property type="entry name" value="2Fe-2S_ferredoxin-like_sf"/>
</dbReference>
<dbReference type="PROSITE" id="PS51340">
    <property type="entry name" value="MOSC"/>
    <property type="match status" value="1"/>
</dbReference>
<comment type="caution">
    <text evidence="3">The sequence shown here is derived from an EMBL/GenBank/DDBJ whole genome shotgun (WGS) entry which is preliminary data.</text>
</comment>
<dbReference type="Pfam" id="PF03473">
    <property type="entry name" value="MOSC"/>
    <property type="match status" value="1"/>
</dbReference>
<proteinExistence type="predicted"/>
<dbReference type="RefSeq" id="WP_024495631.1">
    <property type="nucleotide sequence ID" value="NZ_AWGA01000024.1"/>
</dbReference>